<dbReference type="PANTHER" id="PTHR46077:SF1">
    <property type="entry name" value="TOP1 BINDING ARGININE_SERINE RICH PROTEIN, E3 UBIQUITIN LIGASE"/>
    <property type="match status" value="1"/>
</dbReference>
<keyword evidence="5" id="KW-0804">Transcription</keyword>
<evidence type="ECO:0000256" key="5">
    <source>
        <dbReference type="ARBA" id="ARBA00023163"/>
    </source>
</evidence>
<reference evidence="6" key="1">
    <citation type="submission" date="2025-08" db="UniProtKB">
        <authorList>
            <consortium name="Ensembl"/>
        </authorList>
    </citation>
    <scope>IDENTIFICATION</scope>
</reference>
<evidence type="ECO:0000256" key="3">
    <source>
        <dbReference type="ARBA" id="ARBA00022679"/>
    </source>
</evidence>
<evidence type="ECO:0000313" key="6">
    <source>
        <dbReference type="Ensembl" id="ENSCCRP00015054625.1"/>
    </source>
</evidence>
<dbReference type="GO" id="GO:0000209">
    <property type="term" value="P:protein polyubiquitination"/>
    <property type="evidence" value="ECO:0007669"/>
    <property type="project" value="TreeGrafter"/>
</dbReference>
<dbReference type="GO" id="GO:0061630">
    <property type="term" value="F:ubiquitin protein ligase activity"/>
    <property type="evidence" value="ECO:0007669"/>
    <property type="project" value="UniProtKB-EC"/>
</dbReference>
<dbReference type="PANTHER" id="PTHR46077">
    <property type="entry name" value="E3 UBIQUITIN-PROTEIN LIGASE TOPORS"/>
    <property type="match status" value="1"/>
</dbReference>
<evidence type="ECO:0000256" key="1">
    <source>
        <dbReference type="ARBA" id="ARBA00000900"/>
    </source>
</evidence>
<dbReference type="EC" id="2.3.2.27" evidence="2"/>
<comment type="catalytic activity">
    <reaction evidence="1">
        <text>S-ubiquitinyl-[E2 ubiquitin-conjugating enzyme]-L-cysteine + [acceptor protein]-L-lysine = [E2 ubiquitin-conjugating enzyme]-L-cysteine + N(6)-ubiquitinyl-[acceptor protein]-L-lysine.</text>
        <dbReference type="EC" id="2.3.2.27"/>
    </reaction>
</comment>
<dbReference type="Ensembl" id="ENSCCRT00015056438.1">
    <property type="protein sequence ID" value="ENSCCRP00015054625.1"/>
    <property type="gene ID" value="ENSCCRG00015022503.1"/>
</dbReference>
<keyword evidence="4" id="KW-0805">Transcription regulation</keyword>
<evidence type="ECO:0000256" key="2">
    <source>
        <dbReference type="ARBA" id="ARBA00012483"/>
    </source>
</evidence>
<proteinExistence type="predicted"/>
<evidence type="ECO:0000256" key="4">
    <source>
        <dbReference type="ARBA" id="ARBA00023015"/>
    </source>
</evidence>
<name>A0A8C1VND0_CYPCA</name>
<evidence type="ECO:0000313" key="7">
    <source>
        <dbReference type="Proteomes" id="UP000694700"/>
    </source>
</evidence>
<dbReference type="AlphaFoldDB" id="A0A8C1VND0"/>
<keyword evidence="3" id="KW-0808">Transferase</keyword>
<protein>
    <recommendedName>
        <fullName evidence="2">RING-type E3 ubiquitin transferase</fullName>
        <ecNumber evidence="2">2.3.2.27</ecNumber>
    </recommendedName>
</protein>
<organism evidence="6 7">
    <name type="scientific">Cyprinus carpio</name>
    <name type="common">Common carp</name>
    <dbReference type="NCBI Taxonomy" id="7962"/>
    <lineage>
        <taxon>Eukaryota</taxon>
        <taxon>Metazoa</taxon>
        <taxon>Chordata</taxon>
        <taxon>Craniata</taxon>
        <taxon>Vertebrata</taxon>
        <taxon>Euteleostomi</taxon>
        <taxon>Actinopterygii</taxon>
        <taxon>Neopterygii</taxon>
        <taxon>Teleostei</taxon>
        <taxon>Ostariophysi</taxon>
        <taxon>Cypriniformes</taxon>
        <taxon>Cyprinidae</taxon>
        <taxon>Cyprininae</taxon>
        <taxon>Cyprinus</taxon>
    </lineage>
</organism>
<dbReference type="SUPFAM" id="SSF57850">
    <property type="entry name" value="RING/U-box"/>
    <property type="match status" value="1"/>
</dbReference>
<dbReference type="Gene3D" id="3.30.40.10">
    <property type="entry name" value="Zinc/RING finger domain, C3HC4 (zinc finger)"/>
    <property type="match status" value="1"/>
</dbReference>
<dbReference type="InterPro" id="IPR013083">
    <property type="entry name" value="Znf_RING/FYVE/PHD"/>
</dbReference>
<sequence>MVKWQYYVISFCFCCIHEWSKNKAECPLCKQPFNSIYHTIKSEDNYKRFDLRPTENGSFGNMCSTSS</sequence>
<dbReference type="Proteomes" id="UP000694700">
    <property type="component" value="Unplaced"/>
</dbReference>
<dbReference type="GO" id="GO:0006513">
    <property type="term" value="P:protein monoubiquitination"/>
    <property type="evidence" value="ECO:0007669"/>
    <property type="project" value="TreeGrafter"/>
</dbReference>
<accession>A0A8C1VND0</accession>